<sequence length="341" mass="38245">MQFSSYGNWVKPIPHVLARFGVDGHALLSSLGLANHKEGERLPAEKTAEAWRLAAQLSGQPSIGIHAAKAIHPASWGALGHAVLSCENLHHAISLLLKYPAFISDSIRIEAYEGTETFTLETFPVSKQLPGVESLEFGMATGFQLLNAIFPAQLKLKSLSLTRTENCDATSYQEFYQCEDVFFGQASAKQVFYRKDIYLPLPFANAELTEHHEKLVQQQLQKQGFDFEKNTFIEQVTARLRQQLNAGHINQTKIAEELNISSRHMQRKLKALNTSFSDLVDSIRKESALALLKSRQKSLTDIAHQLGFSDHSNFTRAFKRWHGLTPTQFLELAIQQSAANR</sequence>
<dbReference type="Pfam" id="PF12625">
    <property type="entry name" value="Arabinose_bd"/>
    <property type="match status" value="1"/>
</dbReference>
<dbReference type="EMBL" id="JBHSCX010000020">
    <property type="protein sequence ID" value="MFC4363252.1"/>
    <property type="molecule type" value="Genomic_DNA"/>
</dbReference>
<dbReference type="PRINTS" id="PR00032">
    <property type="entry name" value="HTHARAC"/>
</dbReference>
<dbReference type="PANTHER" id="PTHR47894:SF1">
    <property type="entry name" value="HTH-TYPE TRANSCRIPTIONAL REGULATOR VQSM"/>
    <property type="match status" value="1"/>
</dbReference>
<gene>
    <name evidence="5" type="ORF">ACFOX3_13135</name>
</gene>
<evidence type="ECO:0000313" key="6">
    <source>
        <dbReference type="Proteomes" id="UP001595840"/>
    </source>
</evidence>
<dbReference type="InterPro" id="IPR032687">
    <property type="entry name" value="AraC-type_N"/>
</dbReference>
<dbReference type="PANTHER" id="PTHR47894">
    <property type="entry name" value="HTH-TYPE TRANSCRIPTIONAL REGULATOR GADX"/>
    <property type="match status" value="1"/>
</dbReference>
<keyword evidence="3" id="KW-0804">Transcription</keyword>
<dbReference type="InterPro" id="IPR018060">
    <property type="entry name" value="HTH_AraC"/>
</dbReference>
<proteinExistence type="predicted"/>
<dbReference type="SMART" id="SM00342">
    <property type="entry name" value="HTH_ARAC"/>
    <property type="match status" value="1"/>
</dbReference>
<accession>A0ABV8V903</accession>
<keyword evidence="2" id="KW-0238">DNA-binding</keyword>
<evidence type="ECO:0000256" key="1">
    <source>
        <dbReference type="ARBA" id="ARBA00023015"/>
    </source>
</evidence>
<evidence type="ECO:0000313" key="5">
    <source>
        <dbReference type="EMBL" id="MFC4363252.1"/>
    </source>
</evidence>
<evidence type="ECO:0000256" key="2">
    <source>
        <dbReference type="ARBA" id="ARBA00023125"/>
    </source>
</evidence>
<comment type="caution">
    <text evidence="5">The sequence shown here is derived from an EMBL/GenBank/DDBJ whole genome shotgun (WGS) entry which is preliminary data.</text>
</comment>
<keyword evidence="1" id="KW-0805">Transcription regulation</keyword>
<dbReference type="Gene3D" id="1.10.10.60">
    <property type="entry name" value="Homeodomain-like"/>
    <property type="match status" value="1"/>
</dbReference>
<name>A0ABV8V903_9GAMM</name>
<dbReference type="RefSeq" id="WP_290260931.1">
    <property type="nucleotide sequence ID" value="NZ_JAUFQG010000004.1"/>
</dbReference>
<evidence type="ECO:0000259" key="4">
    <source>
        <dbReference type="PROSITE" id="PS01124"/>
    </source>
</evidence>
<keyword evidence="6" id="KW-1185">Reference proteome</keyword>
<dbReference type="SUPFAM" id="SSF46689">
    <property type="entry name" value="Homeodomain-like"/>
    <property type="match status" value="1"/>
</dbReference>
<dbReference type="PROSITE" id="PS01124">
    <property type="entry name" value="HTH_ARAC_FAMILY_2"/>
    <property type="match status" value="1"/>
</dbReference>
<dbReference type="Pfam" id="PF12833">
    <property type="entry name" value="HTH_18"/>
    <property type="match status" value="1"/>
</dbReference>
<dbReference type="InterPro" id="IPR020449">
    <property type="entry name" value="Tscrpt_reg_AraC-type_HTH"/>
</dbReference>
<reference evidence="6" key="1">
    <citation type="journal article" date="2019" name="Int. J. Syst. Evol. Microbiol.">
        <title>The Global Catalogue of Microorganisms (GCM) 10K type strain sequencing project: providing services to taxonomists for standard genome sequencing and annotation.</title>
        <authorList>
            <consortium name="The Broad Institute Genomics Platform"/>
            <consortium name="The Broad Institute Genome Sequencing Center for Infectious Disease"/>
            <person name="Wu L."/>
            <person name="Ma J."/>
        </authorList>
    </citation>
    <scope>NUCLEOTIDE SEQUENCE [LARGE SCALE GENOMIC DNA]</scope>
    <source>
        <strain evidence="6">CECT 8570</strain>
    </source>
</reference>
<organism evidence="5 6">
    <name type="scientific">Simiduia curdlanivorans</name>
    <dbReference type="NCBI Taxonomy" id="1492769"/>
    <lineage>
        <taxon>Bacteria</taxon>
        <taxon>Pseudomonadati</taxon>
        <taxon>Pseudomonadota</taxon>
        <taxon>Gammaproteobacteria</taxon>
        <taxon>Cellvibrionales</taxon>
        <taxon>Cellvibrionaceae</taxon>
        <taxon>Simiduia</taxon>
    </lineage>
</organism>
<evidence type="ECO:0000256" key="3">
    <source>
        <dbReference type="ARBA" id="ARBA00023163"/>
    </source>
</evidence>
<dbReference type="InterPro" id="IPR009057">
    <property type="entry name" value="Homeodomain-like_sf"/>
</dbReference>
<protein>
    <submittedName>
        <fullName evidence="5">AraC family transcriptional regulator ligand-binding domain-containing protein</fullName>
    </submittedName>
</protein>
<dbReference type="Proteomes" id="UP001595840">
    <property type="component" value="Unassembled WGS sequence"/>
</dbReference>
<feature type="domain" description="HTH araC/xylS-type" evidence="4">
    <location>
        <begin position="234"/>
        <end position="332"/>
    </location>
</feature>